<evidence type="ECO:0000313" key="2">
    <source>
        <dbReference type="EMBL" id="PZO41221.1"/>
    </source>
</evidence>
<proteinExistence type="predicted"/>
<sequence length="65" mass="7434">MAIAVYSQAKFRLKKMMLPCPTGKKVDGEQEEIRSNPGKMQARHQHSYGFFLPWLGLIENLQNLG</sequence>
<gene>
    <name evidence="2" type="ORF">DCF17_11095</name>
</gene>
<dbReference type="Proteomes" id="UP000249081">
    <property type="component" value="Unassembled WGS sequence"/>
</dbReference>
<protein>
    <submittedName>
        <fullName evidence="2">Uncharacterized protein</fullName>
    </submittedName>
</protein>
<accession>A0A2W4Y116</accession>
<reference evidence="2 3" key="2">
    <citation type="submission" date="2018-06" db="EMBL/GenBank/DDBJ databases">
        <title>Metagenomic assembly of (sub)arctic Cyanobacteria and their associated microbiome from non-axenic cultures.</title>
        <authorList>
            <person name="Baurain D."/>
        </authorList>
    </citation>
    <scope>NUCLEOTIDE SEQUENCE [LARGE SCALE GENOMIC DNA]</scope>
    <source>
        <strain evidence="2">ULC041bin1</strain>
    </source>
</reference>
<feature type="compositionally biased region" description="Basic and acidic residues" evidence="1">
    <location>
        <begin position="24"/>
        <end position="34"/>
    </location>
</feature>
<dbReference type="AlphaFoldDB" id="A0A2W4Y116"/>
<evidence type="ECO:0000256" key="1">
    <source>
        <dbReference type="SAM" id="MobiDB-lite"/>
    </source>
</evidence>
<evidence type="ECO:0000313" key="3">
    <source>
        <dbReference type="Proteomes" id="UP000249081"/>
    </source>
</evidence>
<reference evidence="3" key="1">
    <citation type="submission" date="2018-04" db="EMBL/GenBank/DDBJ databases">
        <authorList>
            <person name="Cornet L."/>
        </authorList>
    </citation>
    <scope>NUCLEOTIDE SEQUENCE [LARGE SCALE GENOMIC DNA]</scope>
</reference>
<organism evidence="2 3">
    <name type="scientific">Shackletoniella antarctica</name>
    <dbReference type="NCBI Taxonomy" id="268115"/>
    <lineage>
        <taxon>Bacteria</taxon>
        <taxon>Bacillati</taxon>
        <taxon>Cyanobacteriota</taxon>
        <taxon>Cyanophyceae</taxon>
        <taxon>Oculatellales</taxon>
        <taxon>Oculatellaceae</taxon>
        <taxon>Shackletoniella</taxon>
    </lineage>
</organism>
<comment type="caution">
    <text evidence="2">The sequence shown here is derived from an EMBL/GenBank/DDBJ whole genome shotgun (WGS) entry which is preliminary data.</text>
</comment>
<feature type="region of interest" description="Disordered" evidence="1">
    <location>
        <begin position="22"/>
        <end position="41"/>
    </location>
</feature>
<name>A0A2W4Y116_9CYAN</name>
<dbReference type="EMBL" id="QBMN01000067">
    <property type="protein sequence ID" value="PZO41221.1"/>
    <property type="molecule type" value="Genomic_DNA"/>
</dbReference>